<organism evidence="1 2">
    <name type="scientific">Methylobacterium ajmalii</name>
    <dbReference type="NCBI Taxonomy" id="2738439"/>
    <lineage>
        <taxon>Bacteria</taxon>
        <taxon>Pseudomonadati</taxon>
        <taxon>Pseudomonadota</taxon>
        <taxon>Alphaproteobacteria</taxon>
        <taxon>Hyphomicrobiales</taxon>
        <taxon>Methylobacteriaceae</taxon>
        <taxon>Methylobacterium</taxon>
    </lineage>
</organism>
<gene>
    <name evidence="1" type="ORF">PUR29_32915</name>
</gene>
<accession>A0ABV0A451</accession>
<sequence length="72" mass="8409">MDACNDDFETSEELLGFTWTDRLITDEQMDRIYQRTVCGSESPLSDDHGAWVREYDETGNAAGWRYWLEGPR</sequence>
<reference evidence="1 2" key="1">
    <citation type="journal article" date="2023" name="PLoS ONE">
        <title>Complete genome assembly of Hawai'i environmental nontuberculous mycobacteria reveals unexpected co-isolation with methylobacteria.</title>
        <authorList>
            <person name="Hendrix J."/>
            <person name="Epperson L.E."/>
            <person name="Tong E.I."/>
            <person name="Chan Y.L."/>
            <person name="Hasan N.A."/>
            <person name="Dawrs S.N."/>
            <person name="Norton G.J."/>
            <person name="Virdi R."/>
            <person name="Crooks J.L."/>
            <person name="Chan E.D."/>
            <person name="Honda J.R."/>
            <person name="Strong M."/>
        </authorList>
    </citation>
    <scope>NUCLEOTIDE SEQUENCE [LARGE SCALE GENOMIC DNA]</scope>
    <source>
        <strain evidence="1 2">NJH_HI04-1</strain>
    </source>
</reference>
<evidence type="ECO:0000313" key="2">
    <source>
        <dbReference type="Proteomes" id="UP001407347"/>
    </source>
</evidence>
<keyword evidence="2" id="KW-1185">Reference proteome</keyword>
<dbReference type="Proteomes" id="UP001407347">
    <property type="component" value="Unassembled WGS sequence"/>
</dbReference>
<evidence type="ECO:0000313" key="1">
    <source>
        <dbReference type="EMBL" id="MEN3238251.1"/>
    </source>
</evidence>
<comment type="caution">
    <text evidence="1">The sequence shown here is derived from an EMBL/GenBank/DDBJ whole genome shotgun (WGS) entry which is preliminary data.</text>
</comment>
<dbReference type="RefSeq" id="WP_346013552.1">
    <property type="nucleotide sequence ID" value="NZ_JAQYXP010000005.1"/>
</dbReference>
<name>A0ABV0A451_9HYPH</name>
<proteinExistence type="predicted"/>
<dbReference type="EMBL" id="JAQYXP010000005">
    <property type="protein sequence ID" value="MEN3238251.1"/>
    <property type="molecule type" value="Genomic_DNA"/>
</dbReference>
<evidence type="ECO:0008006" key="3">
    <source>
        <dbReference type="Google" id="ProtNLM"/>
    </source>
</evidence>
<protein>
    <recommendedName>
        <fullName evidence="3">Lipoprotein</fullName>
    </recommendedName>
</protein>